<keyword evidence="2" id="KW-1133">Transmembrane helix</keyword>
<accession>A0ABW9HQC1</accession>
<reference evidence="3 4" key="1">
    <citation type="submission" date="2024-12" db="EMBL/GenBank/DDBJ databases">
        <title>Forecasting of Potato common scab and diversities of Pathogenic streptomyces spp. in china.</title>
        <authorList>
            <person name="Handique U."/>
            <person name="Wu J."/>
        </authorList>
    </citation>
    <scope>NUCLEOTIDE SEQUENCE [LARGE SCALE GENOMIC DNA]</scope>
    <source>
        <strain evidence="3 4">ZRIMU1530</strain>
    </source>
</reference>
<organism evidence="3 4">
    <name type="scientific">Streptomyces niveiscabiei</name>
    <dbReference type="NCBI Taxonomy" id="164115"/>
    <lineage>
        <taxon>Bacteria</taxon>
        <taxon>Bacillati</taxon>
        <taxon>Actinomycetota</taxon>
        <taxon>Actinomycetes</taxon>
        <taxon>Kitasatosporales</taxon>
        <taxon>Streptomycetaceae</taxon>
        <taxon>Streptomyces</taxon>
    </lineage>
</organism>
<name>A0ABW9HQC1_9ACTN</name>
<proteinExistence type="predicted"/>
<feature type="transmembrane region" description="Helical" evidence="2">
    <location>
        <begin position="685"/>
        <end position="704"/>
    </location>
</feature>
<protein>
    <submittedName>
        <fullName evidence="3">Uncharacterized protein</fullName>
    </submittedName>
</protein>
<dbReference type="Proteomes" id="UP001631957">
    <property type="component" value="Unassembled WGS sequence"/>
</dbReference>
<gene>
    <name evidence="3" type="ORF">ACKI18_16430</name>
</gene>
<dbReference type="RefSeq" id="WP_409121597.1">
    <property type="nucleotide sequence ID" value="NZ_JBJVNI010000008.1"/>
</dbReference>
<evidence type="ECO:0000256" key="1">
    <source>
        <dbReference type="SAM" id="MobiDB-lite"/>
    </source>
</evidence>
<feature type="region of interest" description="Disordered" evidence="1">
    <location>
        <begin position="642"/>
        <end position="680"/>
    </location>
</feature>
<keyword evidence="4" id="KW-1185">Reference proteome</keyword>
<feature type="compositionally biased region" description="Low complexity" evidence="1">
    <location>
        <begin position="662"/>
        <end position="672"/>
    </location>
</feature>
<comment type="caution">
    <text evidence="3">The sequence shown here is derived from an EMBL/GenBank/DDBJ whole genome shotgun (WGS) entry which is preliminary data.</text>
</comment>
<sequence>MADSAEADLLLFRWEGNRDRYVTGIAASAHSCSGARAEELRALLAPLLRVEGAGSRRPSVVRCLDPGTGEAVVVHRRPTLDARGRESTVSRALVGSPALLTARDSITLADPHWDWLGVPDDASGELDRVPADAVRHRFAQALPDYLDCVSYIRTPLEVAVAQLIRTPGHRLTFLRREVHDLENVNYAPLLIWGVCAMLGEWLGDSSLTYASFDTQADARLRLVCVPEWPRSAVGGSGVERISFAQAPRDEAREVAARLVDLFLAAPGQPEELAAVLRGCPGPGAMGAGERLDALISGLGGGAGRGSGGGVAGAAGMTPVPEVVAEVVAEPEPVRVVPVVPVAPVVPAVPVVPAPEPAPGPAPVIPVTPVVPVTPVAPPAPDPLPPVAAYVPADPLPLVPPLPQSYGPYDPQPPAPDPAATPAPTPRPDRNLPYRTRRLGRLGKYSSPDWWRQRPTREAPGLVLTRLTGLDRLSDDTLCGELARPGLSPRTAQEILRALERRTRWRTFGEAVTLAGTVFGHGMFLRSEWRAELTEEDPRHGGVAGAVRMFRWAVLPYLCRPELAARVAGMLDSLAKEQPPEVREFWRRALFEQDPAPELPAVLWRELARNRPWEERRATDPEYRATDPAYRATDPAYRATGPAALRVPPQSSPVTTPVPPTSFTPAAPVTPSTHRTPSPPDDTAKVVTFALVLLTLFVLLVLLLGR</sequence>
<evidence type="ECO:0000313" key="3">
    <source>
        <dbReference type="EMBL" id="MFM9610284.1"/>
    </source>
</evidence>
<feature type="region of interest" description="Disordered" evidence="1">
    <location>
        <begin position="400"/>
        <end position="437"/>
    </location>
</feature>
<keyword evidence="2" id="KW-0812">Transmembrane</keyword>
<evidence type="ECO:0000256" key="2">
    <source>
        <dbReference type="SAM" id="Phobius"/>
    </source>
</evidence>
<feature type="compositionally biased region" description="Pro residues" evidence="1">
    <location>
        <begin position="409"/>
        <end position="425"/>
    </location>
</feature>
<keyword evidence="2" id="KW-0472">Membrane</keyword>
<dbReference type="EMBL" id="JBJVNI010000008">
    <property type="protein sequence ID" value="MFM9610284.1"/>
    <property type="molecule type" value="Genomic_DNA"/>
</dbReference>
<evidence type="ECO:0000313" key="4">
    <source>
        <dbReference type="Proteomes" id="UP001631957"/>
    </source>
</evidence>